<dbReference type="HOGENOM" id="CLU_2249841_0_0_1"/>
<name>A0A0D2CUL8_9EURO</name>
<dbReference type="AlphaFoldDB" id="A0A0D2CUL8"/>
<dbReference type="VEuPathDB" id="FungiDB:PV07_00380"/>
<proteinExistence type="predicted"/>
<sequence>MSCKAHEAPRSSGIVKDSPFRDSCFSFHSLNWTLSAPLRECVNILSQLNTADSLPHEACMVACPEKLSYLVRGSSQLIHAAMYIHEISPAKAVCVPSYMRSLGA</sequence>
<dbReference type="EMBL" id="KN847040">
    <property type="protein sequence ID" value="KIW33540.1"/>
    <property type="molecule type" value="Genomic_DNA"/>
</dbReference>
<keyword evidence="2" id="KW-1185">Reference proteome</keyword>
<dbReference type="GeneID" id="27339574"/>
<accession>A0A0D2CUL8</accession>
<dbReference type="Proteomes" id="UP000054466">
    <property type="component" value="Unassembled WGS sequence"/>
</dbReference>
<organism evidence="1 2">
    <name type="scientific">Cladophialophora immunda</name>
    <dbReference type="NCBI Taxonomy" id="569365"/>
    <lineage>
        <taxon>Eukaryota</taxon>
        <taxon>Fungi</taxon>
        <taxon>Dikarya</taxon>
        <taxon>Ascomycota</taxon>
        <taxon>Pezizomycotina</taxon>
        <taxon>Eurotiomycetes</taxon>
        <taxon>Chaetothyriomycetidae</taxon>
        <taxon>Chaetothyriales</taxon>
        <taxon>Herpotrichiellaceae</taxon>
        <taxon>Cladophialophora</taxon>
    </lineage>
</organism>
<evidence type="ECO:0000313" key="2">
    <source>
        <dbReference type="Proteomes" id="UP000054466"/>
    </source>
</evidence>
<protein>
    <submittedName>
        <fullName evidence="1">Uncharacterized protein</fullName>
    </submittedName>
</protein>
<gene>
    <name evidence="1" type="ORF">PV07_00380</name>
</gene>
<evidence type="ECO:0000313" key="1">
    <source>
        <dbReference type="EMBL" id="KIW33540.1"/>
    </source>
</evidence>
<dbReference type="RefSeq" id="XP_016253756.1">
    <property type="nucleotide sequence ID" value="XM_016386828.1"/>
</dbReference>
<reference evidence="1 2" key="1">
    <citation type="submission" date="2015-01" db="EMBL/GenBank/DDBJ databases">
        <title>The Genome Sequence of Cladophialophora immunda CBS83496.</title>
        <authorList>
            <consortium name="The Broad Institute Genomics Platform"/>
            <person name="Cuomo C."/>
            <person name="de Hoog S."/>
            <person name="Gorbushina A."/>
            <person name="Stielow B."/>
            <person name="Teixiera M."/>
            <person name="Abouelleil A."/>
            <person name="Chapman S.B."/>
            <person name="Priest M."/>
            <person name="Young S.K."/>
            <person name="Wortman J."/>
            <person name="Nusbaum C."/>
            <person name="Birren B."/>
        </authorList>
    </citation>
    <scope>NUCLEOTIDE SEQUENCE [LARGE SCALE GENOMIC DNA]</scope>
    <source>
        <strain evidence="1 2">CBS 83496</strain>
    </source>
</reference>